<dbReference type="InterPro" id="IPR002049">
    <property type="entry name" value="LE_dom"/>
</dbReference>
<feature type="disulfide bond" evidence="11">
    <location>
        <begin position="813"/>
        <end position="822"/>
    </location>
</feature>
<feature type="domain" description="Laminin N-terminal" evidence="15">
    <location>
        <begin position="54"/>
        <end position="304"/>
    </location>
</feature>
<feature type="disulfide bond" evidence="11">
    <location>
        <begin position="1038"/>
        <end position="1052"/>
    </location>
</feature>
<feature type="domain" description="Laminin EGF-like" evidence="13">
    <location>
        <begin position="462"/>
        <end position="510"/>
    </location>
</feature>
<comment type="subcellular location">
    <subcellularLocation>
        <location evidence="1">Secreted</location>
        <location evidence="1">Extracellular space</location>
        <location evidence="1">Extracellular matrix</location>
        <location evidence="1">Basement membrane</location>
    </subcellularLocation>
</comment>
<feature type="disulfide bond" evidence="11">
    <location>
        <begin position="1055"/>
        <end position="1067"/>
    </location>
</feature>
<feature type="disulfide bond" evidence="11">
    <location>
        <begin position="958"/>
        <end position="970"/>
    </location>
</feature>
<dbReference type="Proteomes" id="UP000821853">
    <property type="component" value="Chromosome 10"/>
</dbReference>
<dbReference type="SMART" id="SM00180">
    <property type="entry name" value="EGF_Lam"/>
    <property type="match status" value="10"/>
</dbReference>
<dbReference type="Pfam" id="PF24973">
    <property type="entry name" value="EGF_LMN_ATRN"/>
    <property type="match status" value="1"/>
</dbReference>
<keyword evidence="5" id="KW-0677">Repeat</keyword>
<dbReference type="OMA" id="SCENCAW"/>
<dbReference type="CDD" id="cd00055">
    <property type="entry name" value="EGF_Lam"/>
    <property type="match status" value="10"/>
</dbReference>
<evidence type="ECO:0000259" key="15">
    <source>
        <dbReference type="PROSITE" id="PS51117"/>
    </source>
</evidence>
<dbReference type="SMART" id="SM00181">
    <property type="entry name" value="EGF"/>
    <property type="match status" value="6"/>
</dbReference>
<feature type="disulfide bond" evidence="11">
    <location>
        <begin position="1104"/>
        <end position="1116"/>
    </location>
</feature>
<dbReference type="PROSITE" id="PS51117">
    <property type="entry name" value="LAMININ_NTER"/>
    <property type="match status" value="1"/>
</dbReference>
<dbReference type="SMART" id="SM00281">
    <property type="entry name" value="LamB"/>
    <property type="match status" value="1"/>
</dbReference>
<protein>
    <submittedName>
        <fullName evidence="16">Uncharacterized protein</fullName>
    </submittedName>
</protein>
<dbReference type="GO" id="GO:0009887">
    <property type="term" value="P:animal organ morphogenesis"/>
    <property type="evidence" value="ECO:0007669"/>
    <property type="project" value="TreeGrafter"/>
</dbReference>
<feature type="disulfide bond" evidence="11">
    <location>
        <begin position="1057"/>
        <end position="1074"/>
    </location>
</feature>
<dbReference type="VEuPathDB" id="VectorBase:HLOH_053938"/>
<dbReference type="PROSITE" id="PS50027">
    <property type="entry name" value="EGF_LAM_2"/>
    <property type="match status" value="7"/>
</dbReference>
<dbReference type="FunFam" id="2.10.25.10:FF:000130">
    <property type="entry name" value="Laminin subunit beta 1"/>
    <property type="match status" value="1"/>
</dbReference>
<evidence type="ECO:0000256" key="5">
    <source>
        <dbReference type="ARBA" id="ARBA00022737"/>
    </source>
</evidence>
<dbReference type="SMART" id="SM00136">
    <property type="entry name" value="LamNT"/>
    <property type="match status" value="1"/>
</dbReference>
<comment type="caution">
    <text evidence="11">Lacks conserved residue(s) required for the propagation of feature annotation.</text>
</comment>
<dbReference type="Pfam" id="PF00052">
    <property type="entry name" value="Laminin_B"/>
    <property type="match status" value="1"/>
</dbReference>
<keyword evidence="17" id="KW-1185">Reference proteome</keyword>
<comment type="caution">
    <text evidence="16">The sequence shown here is derived from an EMBL/GenBank/DDBJ whole genome shotgun (WGS) entry which is preliminary data.</text>
</comment>
<dbReference type="GO" id="GO:0005604">
    <property type="term" value="C:basement membrane"/>
    <property type="evidence" value="ECO:0007669"/>
    <property type="project" value="UniProtKB-SubCell"/>
</dbReference>
<dbReference type="GO" id="GO:0009888">
    <property type="term" value="P:tissue development"/>
    <property type="evidence" value="ECO:0007669"/>
    <property type="project" value="TreeGrafter"/>
</dbReference>
<dbReference type="InterPro" id="IPR056863">
    <property type="entry name" value="LMN_ATRN_NET-like_EGF"/>
</dbReference>
<dbReference type="FunFam" id="2.10.25.10:FF:000069">
    <property type="entry name" value="Laminin subunit alpha 1"/>
    <property type="match status" value="1"/>
</dbReference>
<dbReference type="Gene3D" id="2.170.300.10">
    <property type="entry name" value="Tie2 ligand-binding domain superfamily"/>
    <property type="match status" value="2"/>
</dbReference>
<evidence type="ECO:0000256" key="11">
    <source>
        <dbReference type="PROSITE-ProRule" id="PRU00460"/>
    </source>
</evidence>
<evidence type="ECO:0000256" key="10">
    <source>
        <dbReference type="ARBA" id="ARBA00023292"/>
    </source>
</evidence>
<feature type="disulfide bond" evidence="11">
    <location>
        <begin position="1125"/>
        <end position="1134"/>
    </location>
</feature>
<reference evidence="16 17" key="1">
    <citation type="journal article" date="2020" name="Cell">
        <title>Large-Scale Comparative Analyses of Tick Genomes Elucidate Their Genetic Diversity and Vector Capacities.</title>
        <authorList>
            <consortium name="Tick Genome and Microbiome Consortium (TIGMIC)"/>
            <person name="Jia N."/>
            <person name="Wang J."/>
            <person name="Shi W."/>
            <person name="Du L."/>
            <person name="Sun Y."/>
            <person name="Zhan W."/>
            <person name="Jiang J.F."/>
            <person name="Wang Q."/>
            <person name="Zhang B."/>
            <person name="Ji P."/>
            <person name="Bell-Sakyi L."/>
            <person name="Cui X.M."/>
            <person name="Yuan T.T."/>
            <person name="Jiang B.G."/>
            <person name="Yang W.F."/>
            <person name="Lam T.T."/>
            <person name="Chang Q.C."/>
            <person name="Ding S.J."/>
            <person name="Wang X.J."/>
            <person name="Zhu J.G."/>
            <person name="Ruan X.D."/>
            <person name="Zhao L."/>
            <person name="Wei J.T."/>
            <person name="Ye R.Z."/>
            <person name="Que T.C."/>
            <person name="Du C.H."/>
            <person name="Zhou Y.H."/>
            <person name="Cheng J.X."/>
            <person name="Dai P.F."/>
            <person name="Guo W.B."/>
            <person name="Han X.H."/>
            <person name="Huang E.J."/>
            <person name="Li L.F."/>
            <person name="Wei W."/>
            <person name="Gao Y.C."/>
            <person name="Liu J.Z."/>
            <person name="Shao H.Z."/>
            <person name="Wang X."/>
            <person name="Wang C.C."/>
            <person name="Yang T.C."/>
            <person name="Huo Q.B."/>
            <person name="Li W."/>
            <person name="Chen H.Y."/>
            <person name="Chen S.E."/>
            <person name="Zhou L.G."/>
            <person name="Ni X.B."/>
            <person name="Tian J.H."/>
            <person name="Sheng Y."/>
            <person name="Liu T."/>
            <person name="Pan Y.S."/>
            <person name="Xia L.Y."/>
            <person name="Li J."/>
            <person name="Zhao F."/>
            <person name="Cao W.C."/>
        </authorList>
    </citation>
    <scope>NUCLEOTIDE SEQUENCE [LARGE SCALE GENOMIC DNA]</scope>
    <source>
        <strain evidence="16">HaeL-2018</strain>
    </source>
</reference>
<dbReference type="FunFam" id="2.10.25.10:FF:000106">
    <property type="entry name" value="Heparan sulfate proteoglycan 2"/>
    <property type="match status" value="1"/>
</dbReference>
<dbReference type="OrthoDB" id="8545473at2759"/>
<dbReference type="PANTHER" id="PTHR10574">
    <property type="entry name" value="NETRIN/LAMININ-RELATED"/>
    <property type="match status" value="1"/>
</dbReference>
<evidence type="ECO:0000256" key="7">
    <source>
        <dbReference type="ARBA" id="ARBA00023054"/>
    </source>
</evidence>
<evidence type="ECO:0000313" key="16">
    <source>
        <dbReference type="EMBL" id="KAH9363655.1"/>
    </source>
</evidence>
<feature type="disulfide bond" evidence="11">
    <location>
        <begin position="1076"/>
        <end position="1085"/>
    </location>
</feature>
<keyword evidence="4 12" id="KW-0732">Signal</keyword>
<dbReference type="PANTHER" id="PTHR10574:SF436">
    <property type="entry name" value="LAMININ SUBUNIT ALPHA-2"/>
    <property type="match status" value="1"/>
</dbReference>
<keyword evidence="6" id="KW-0084">Basement membrane</keyword>
<keyword evidence="9" id="KW-0325">Glycoprotein</keyword>
<feature type="domain" description="Laminin EGF-like" evidence="13">
    <location>
        <begin position="1055"/>
        <end position="1103"/>
    </location>
</feature>
<proteinExistence type="predicted"/>
<keyword evidence="7" id="KW-0175">Coiled coil</keyword>
<feature type="disulfide bond" evidence="11">
    <location>
        <begin position="1007"/>
        <end position="1024"/>
    </location>
</feature>
<evidence type="ECO:0000256" key="2">
    <source>
        <dbReference type="ARBA" id="ARBA00022525"/>
    </source>
</evidence>
<sequence length="1183" mass="129351">MAYAAFLVPARLTHAGSSAACWWWLLALFAVVVSPCEQPDDCPWNSDCPDYADYAKGLFPSVFNLASSAVITVNATCGETGPDNYCKLVEHTFNREPQCGECDATSRNADRRHPIQHAIDGSNRWWQSPSLQHGRKYQWVTITLDLKQVFQVAYVIVKAAISPRPGNWILERSIDGVFYRPWQYYAVSDGECWEAYGIAPTPGQPVYKSDDEVICTSFYSSITPFEDGEIHTSLISGRPGAEEFTEKLMDFTKARYVRLRLQRIRTLNADLMSFQAAGGDSEKLDKSVTRRYFYSIKDISIGGQCVCSGHAQECPSKGAELQCRCEHNTCGASCERCCPMFNQQPWRMGTAGDAAECEECQCFGHATSCVYDPEVAKSGTSLNKHGEYNGGGVCQNCSETIATRAASAPVLALAPREAALETTRTSTEGLHPGDCICREGFTGPKCDQCKRGYRNYPRCEPCPCHPAGTINPDQCEGPCQCKKHVEGARCDQCVHGHYDLSETNPEGCSSCFCFGVTSVCRPSNWGIETVRSFFLLLGPPPTWTISDLHGRWEFQPTPENGRLTAADDDVVSKIRNENRRLTTGVSSENRRPTSAANEMYYWQAPDKYLGNRLYSYGGDLKFMLSYVVARGDTSGKYVEGSDVIIEGDGKRLGYNWGLRPSPDNVTIAIPLREHGWHVLDDDGRPLRPVTRQEFTMVLNDVDRLLLRAKYHQDQIEGAIHDVKLPTASKPSTTITKMTSVEMCQCPVGYAGLSCARGKSLFALKVFTLNILKELCAPGYRRVNNTLLGGRCEKCDCNNHADSCDPYTGECDECLHNTTGPNCVECLPGFYGNPLLGFPDDCKPCSCPPGSGPDDFPSECRTVVTPAGESDYICLECPPNHAGNKCERCADGFYGNPTIPGEPCRPCRCGPNADTSVPGYCDHRTGRCLRCRGNTGGWNCLECLDGYYGNPATGDCRPCDCSVTGSASQVCNKTTGQCPCKASFSGRTCDRCQDGFGGVERGCAPCRCNLRGSVSERCDPITGNCICRPGVFGTLCDSCLEGHYGFAILPDGCKWCGCDPHGSLSTECDENNGQCPCKPNVVGRTCSQCKPGYWNLASPGGCEPCRCNATGSVSTQCNERTGECHCKPGVGGVACDVCLPGYHRFSHHGCRGRSKAPALLIQQQNYPFALLILCRSWGSCHCMP</sequence>
<feature type="disulfide bond" evidence="11">
    <location>
        <begin position="979"/>
        <end position="988"/>
    </location>
</feature>
<dbReference type="FunFam" id="2.10.25.10:FF:000074">
    <property type="entry name" value="Laminin subunit alpha"/>
    <property type="match status" value="2"/>
</dbReference>
<feature type="disulfide bond" evidence="11">
    <location>
        <begin position="481"/>
        <end position="490"/>
    </location>
</feature>
<feature type="domain" description="Laminin IV type A" evidence="14">
    <location>
        <begin position="538"/>
        <end position="742"/>
    </location>
</feature>
<dbReference type="PROSITE" id="PS51115">
    <property type="entry name" value="LAMININ_IVA"/>
    <property type="match status" value="1"/>
</dbReference>
<dbReference type="FunFam" id="2.10.25.10:FF:000067">
    <property type="entry name" value="Laminin subunit gamma 1"/>
    <property type="match status" value="1"/>
</dbReference>
<feature type="disulfide bond" evidence="11">
    <location>
        <begin position="930"/>
        <end position="939"/>
    </location>
</feature>
<feature type="chain" id="PRO_5039938631" evidence="12">
    <location>
        <begin position="36"/>
        <end position="1183"/>
    </location>
</feature>
<evidence type="ECO:0000313" key="17">
    <source>
        <dbReference type="Proteomes" id="UP000821853"/>
    </source>
</evidence>
<evidence type="ECO:0000256" key="9">
    <source>
        <dbReference type="ARBA" id="ARBA00023180"/>
    </source>
</evidence>
<keyword evidence="3" id="KW-0272">Extracellular matrix</keyword>
<dbReference type="Pfam" id="PF00055">
    <property type="entry name" value="Laminin_N"/>
    <property type="match status" value="1"/>
</dbReference>
<keyword evidence="10 11" id="KW-0424">Laminin EGF-like domain</keyword>
<feature type="signal peptide" evidence="12">
    <location>
        <begin position="1"/>
        <end position="35"/>
    </location>
</feature>
<evidence type="ECO:0000256" key="6">
    <source>
        <dbReference type="ARBA" id="ARBA00022869"/>
    </source>
</evidence>
<feature type="disulfide bond" evidence="11">
    <location>
        <begin position="960"/>
        <end position="977"/>
    </location>
</feature>
<dbReference type="FunFam" id="2.60.120.260:FF:000017">
    <property type="entry name" value="Laminin subunit alpha 2"/>
    <property type="match status" value="1"/>
</dbReference>
<feature type="domain" description="Laminin EGF-like" evidence="13">
    <location>
        <begin position="906"/>
        <end position="957"/>
    </location>
</feature>
<dbReference type="Gene3D" id="2.10.25.10">
    <property type="entry name" value="Laminin"/>
    <property type="match status" value="8"/>
</dbReference>
<evidence type="ECO:0000256" key="3">
    <source>
        <dbReference type="ARBA" id="ARBA00022530"/>
    </source>
</evidence>
<dbReference type="InterPro" id="IPR000034">
    <property type="entry name" value="Laminin_IV"/>
</dbReference>
<evidence type="ECO:0000256" key="8">
    <source>
        <dbReference type="ARBA" id="ARBA00023157"/>
    </source>
</evidence>
<feature type="domain" description="Laminin EGF-like" evidence="13">
    <location>
        <begin position="1104"/>
        <end position="1151"/>
    </location>
</feature>
<dbReference type="FunFam" id="2.10.25.10:FF:000135">
    <property type="entry name" value="Laminin subunit beta 4"/>
    <property type="match status" value="1"/>
</dbReference>
<evidence type="ECO:0000259" key="13">
    <source>
        <dbReference type="PROSITE" id="PS50027"/>
    </source>
</evidence>
<dbReference type="FunFam" id="2.10.25.10:FF:000090">
    <property type="entry name" value="laminin subunit alpha"/>
    <property type="match status" value="1"/>
</dbReference>
<name>A0A9J6FLH2_HAELO</name>
<dbReference type="AlphaFoldDB" id="A0A9J6FLH2"/>
<accession>A0A9J6FLH2</accession>
<keyword evidence="8 11" id="KW-1015">Disulfide bond</keyword>
<dbReference type="SUPFAM" id="SSF57196">
    <property type="entry name" value="EGF/Laminin"/>
    <property type="match status" value="10"/>
</dbReference>
<gene>
    <name evidence="16" type="ORF">HPB48_013661</name>
</gene>
<dbReference type="InterPro" id="IPR000742">
    <property type="entry name" value="EGF"/>
</dbReference>
<feature type="disulfide bond" evidence="11">
    <location>
        <begin position="1106"/>
        <end position="1123"/>
    </location>
</feature>
<feature type="disulfide bond" evidence="11">
    <location>
        <begin position="1005"/>
        <end position="1017"/>
    </location>
</feature>
<dbReference type="EMBL" id="JABSTR010000002">
    <property type="protein sequence ID" value="KAH9363655.1"/>
    <property type="molecule type" value="Genomic_DNA"/>
</dbReference>
<feature type="domain" description="Laminin EGF-like" evidence="13">
    <location>
        <begin position="1005"/>
        <end position="1054"/>
    </location>
</feature>
<organism evidence="16 17">
    <name type="scientific">Haemaphysalis longicornis</name>
    <name type="common">Bush tick</name>
    <dbReference type="NCBI Taxonomy" id="44386"/>
    <lineage>
        <taxon>Eukaryota</taxon>
        <taxon>Metazoa</taxon>
        <taxon>Ecdysozoa</taxon>
        <taxon>Arthropoda</taxon>
        <taxon>Chelicerata</taxon>
        <taxon>Arachnida</taxon>
        <taxon>Acari</taxon>
        <taxon>Parasitiformes</taxon>
        <taxon>Ixodida</taxon>
        <taxon>Ixodoidea</taxon>
        <taxon>Ixodidae</taxon>
        <taxon>Haemaphysalinae</taxon>
        <taxon>Haemaphysalis</taxon>
    </lineage>
</organism>
<evidence type="ECO:0000256" key="12">
    <source>
        <dbReference type="SAM" id="SignalP"/>
    </source>
</evidence>
<keyword evidence="2" id="KW-0964">Secreted</keyword>
<evidence type="ECO:0000256" key="1">
    <source>
        <dbReference type="ARBA" id="ARBA00004302"/>
    </source>
</evidence>
<dbReference type="InterPro" id="IPR008211">
    <property type="entry name" value="Laminin_N"/>
</dbReference>
<dbReference type="PROSITE" id="PS01248">
    <property type="entry name" value="EGF_LAM_1"/>
    <property type="match status" value="4"/>
</dbReference>
<feature type="disulfide bond" evidence="11">
    <location>
        <begin position="1026"/>
        <end position="1035"/>
    </location>
</feature>
<feature type="domain" description="Laminin EGF-like" evidence="13">
    <location>
        <begin position="958"/>
        <end position="1004"/>
    </location>
</feature>
<evidence type="ECO:0000259" key="14">
    <source>
        <dbReference type="PROSITE" id="PS51115"/>
    </source>
</evidence>
<feature type="domain" description="Laminin EGF-like" evidence="13">
    <location>
        <begin position="794"/>
        <end position="843"/>
    </location>
</feature>
<evidence type="ECO:0000256" key="4">
    <source>
        <dbReference type="ARBA" id="ARBA00022729"/>
    </source>
</evidence>
<dbReference type="Pfam" id="PF00053">
    <property type="entry name" value="EGF_laminin"/>
    <property type="match status" value="9"/>
</dbReference>
<dbReference type="InterPro" id="IPR050440">
    <property type="entry name" value="Laminin/Netrin_ECM"/>
</dbReference>
<dbReference type="PRINTS" id="PR00011">
    <property type="entry name" value="EGFLAMININ"/>
</dbReference>
<dbReference type="Gene3D" id="2.60.120.260">
    <property type="entry name" value="Galactose-binding domain-like"/>
    <property type="match status" value="1"/>
</dbReference>